<keyword evidence="3" id="KW-1185">Reference proteome</keyword>
<dbReference type="Gene3D" id="3.10.450.50">
    <property type="match status" value="1"/>
</dbReference>
<dbReference type="Proteomes" id="UP000585638">
    <property type="component" value="Unassembled WGS sequence"/>
</dbReference>
<dbReference type="PROSITE" id="PS51257">
    <property type="entry name" value="PROKAR_LIPOPROTEIN"/>
    <property type="match status" value="1"/>
</dbReference>
<protein>
    <recommendedName>
        <fullName evidence="4">SnoaL-like domain-containing protein</fullName>
    </recommendedName>
</protein>
<evidence type="ECO:0000313" key="3">
    <source>
        <dbReference type="Proteomes" id="UP000585638"/>
    </source>
</evidence>
<feature type="chain" id="PRO_5030859365" description="SnoaL-like domain-containing protein" evidence="1">
    <location>
        <begin position="29"/>
        <end position="154"/>
    </location>
</feature>
<dbReference type="RefSeq" id="WP_184860765.1">
    <property type="nucleotide sequence ID" value="NZ_BAAAWY010000038.1"/>
</dbReference>
<evidence type="ECO:0008006" key="4">
    <source>
        <dbReference type="Google" id="ProtNLM"/>
    </source>
</evidence>
<accession>A0A7W9NGC7</accession>
<gene>
    <name evidence="2" type="ORF">BJ998_002159</name>
</gene>
<organism evidence="2 3">
    <name type="scientific">Kutzneria kofuensis</name>
    <dbReference type="NCBI Taxonomy" id="103725"/>
    <lineage>
        <taxon>Bacteria</taxon>
        <taxon>Bacillati</taxon>
        <taxon>Actinomycetota</taxon>
        <taxon>Actinomycetes</taxon>
        <taxon>Pseudonocardiales</taxon>
        <taxon>Pseudonocardiaceae</taxon>
        <taxon>Kutzneria</taxon>
    </lineage>
</organism>
<comment type="caution">
    <text evidence="2">The sequence shown here is derived from an EMBL/GenBank/DDBJ whole genome shotgun (WGS) entry which is preliminary data.</text>
</comment>
<proteinExistence type="predicted"/>
<dbReference type="SUPFAM" id="SSF54427">
    <property type="entry name" value="NTF2-like"/>
    <property type="match status" value="1"/>
</dbReference>
<evidence type="ECO:0000256" key="1">
    <source>
        <dbReference type="SAM" id="SignalP"/>
    </source>
</evidence>
<dbReference type="InterPro" id="IPR032710">
    <property type="entry name" value="NTF2-like_dom_sf"/>
</dbReference>
<evidence type="ECO:0000313" key="2">
    <source>
        <dbReference type="EMBL" id="MBB5890963.1"/>
    </source>
</evidence>
<feature type="signal peptide" evidence="1">
    <location>
        <begin position="1"/>
        <end position="28"/>
    </location>
</feature>
<dbReference type="EMBL" id="JACHIR010000001">
    <property type="protein sequence ID" value="MBB5890963.1"/>
    <property type="molecule type" value="Genomic_DNA"/>
</dbReference>
<reference evidence="2 3" key="1">
    <citation type="submission" date="2020-08" db="EMBL/GenBank/DDBJ databases">
        <title>Sequencing the genomes of 1000 actinobacteria strains.</title>
        <authorList>
            <person name="Klenk H.-P."/>
        </authorList>
    </citation>
    <scope>NUCLEOTIDE SEQUENCE [LARGE SCALE GENOMIC DNA]</scope>
    <source>
        <strain evidence="2 3">DSM 43851</strain>
    </source>
</reference>
<name>A0A7W9NGC7_9PSEU</name>
<dbReference type="AlphaFoldDB" id="A0A7W9NGC7"/>
<keyword evidence="1" id="KW-0732">Signal</keyword>
<sequence>MRISVKYGAAAVALAAAACLLPGSLSQAAPAQVANQASQWWPSAAERSARSVEARFINRSNALDAAGIAALIAPDAKWDSVGNLFNGRDDIMNRLIIPAVIQTSARYTVIGSHWDGFRLQMDYHFVSKTGDDVLLHYAYLVRNGQIADIVEYID</sequence>